<name>A0A1N7JPX3_9PROT</name>
<reference evidence="5 6" key="1">
    <citation type="submission" date="2017-01" db="EMBL/GenBank/DDBJ databases">
        <authorList>
            <person name="Mah S.A."/>
            <person name="Swanson W.J."/>
            <person name="Moy G.W."/>
            <person name="Vacquier V.D."/>
        </authorList>
    </citation>
    <scope>NUCLEOTIDE SEQUENCE [LARGE SCALE GENOMIC DNA]</scope>
    <source>
        <strain evidence="5 6">DSM 11589</strain>
    </source>
</reference>
<accession>A0A1N7JPX3</accession>
<comment type="similarity">
    <text evidence="1">Belongs to the glycosyltransferase group 1 family. Glycosyltransferase 4 subfamily.</text>
</comment>
<evidence type="ECO:0000313" key="6">
    <source>
        <dbReference type="Proteomes" id="UP000185678"/>
    </source>
</evidence>
<dbReference type="CDD" id="cd03801">
    <property type="entry name" value="GT4_PimA-like"/>
    <property type="match status" value="1"/>
</dbReference>
<feature type="domain" description="Glycosyl transferase family 1" evidence="4">
    <location>
        <begin position="221"/>
        <end position="389"/>
    </location>
</feature>
<dbReference type="Gene3D" id="3.40.50.2000">
    <property type="entry name" value="Glycogen Phosphorylase B"/>
    <property type="match status" value="2"/>
</dbReference>
<dbReference type="OrthoDB" id="7344620at2"/>
<dbReference type="PANTHER" id="PTHR12526">
    <property type="entry name" value="GLYCOSYLTRANSFERASE"/>
    <property type="match status" value="1"/>
</dbReference>
<dbReference type="RefSeq" id="WP_076399281.1">
    <property type="nucleotide sequence ID" value="NZ_FTOA01000002.1"/>
</dbReference>
<dbReference type="STRING" id="80876.SAMN05421779_102418"/>
<dbReference type="PANTHER" id="PTHR12526:SF640">
    <property type="entry name" value="COLANIC ACID BIOSYNTHESIS GLYCOSYLTRANSFERASE WCAL-RELATED"/>
    <property type="match status" value="1"/>
</dbReference>
<proteinExistence type="inferred from homology"/>
<keyword evidence="2" id="KW-0328">Glycosyltransferase</keyword>
<protein>
    <submittedName>
        <fullName evidence="5">Glycosyltransferase involved in cell wall bisynthesis</fullName>
    </submittedName>
</protein>
<keyword evidence="3 5" id="KW-0808">Transferase</keyword>
<keyword evidence="6" id="KW-1185">Reference proteome</keyword>
<evidence type="ECO:0000259" key="4">
    <source>
        <dbReference type="Pfam" id="PF00534"/>
    </source>
</evidence>
<evidence type="ECO:0000256" key="1">
    <source>
        <dbReference type="ARBA" id="ARBA00009481"/>
    </source>
</evidence>
<dbReference type="GO" id="GO:0016757">
    <property type="term" value="F:glycosyltransferase activity"/>
    <property type="evidence" value="ECO:0007669"/>
    <property type="project" value="UniProtKB-KW"/>
</dbReference>
<organism evidence="5 6">
    <name type="scientific">Insolitispirillum peregrinum</name>
    <dbReference type="NCBI Taxonomy" id="80876"/>
    <lineage>
        <taxon>Bacteria</taxon>
        <taxon>Pseudomonadati</taxon>
        <taxon>Pseudomonadota</taxon>
        <taxon>Alphaproteobacteria</taxon>
        <taxon>Rhodospirillales</taxon>
        <taxon>Novispirillaceae</taxon>
        <taxon>Insolitispirillum</taxon>
    </lineage>
</organism>
<evidence type="ECO:0000313" key="5">
    <source>
        <dbReference type="EMBL" id="SIS51380.1"/>
    </source>
</evidence>
<dbReference type="EMBL" id="FTOA01000002">
    <property type="protein sequence ID" value="SIS51380.1"/>
    <property type="molecule type" value="Genomic_DNA"/>
</dbReference>
<dbReference type="SUPFAM" id="SSF53756">
    <property type="entry name" value="UDP-Glycosyltransferase/glycogen phosphorylase"/>
    <property type="match status" value="1"/>
</dbReference>
<dbReference type="Pfam" id="PF00534">
    <property type="entry name" value="Glycos_transf_1"/>
    <property type="match status" value="1"/>
</dbReference>
<evidence type="ECO:0000256" key="3">
    <source>
        <dbReference type="ARBA" id="ARBA00022679"/>
    </source>
</evidence>
<dbReference type="InterPro" id="IPR001296">
    <property type="entry name" value="Glyco_trans_1"/>
</dbReference>
<sequence length="434" mass="47362">MSLSILYSVRLFGGLETSVQAQRWEPTGVPTIFKMMEALDRGPHRVSFVLSARDETSPWTRADDVTLTLAGLATPVRVQAGKAAIPAWCGRLRTALRDLRQAWAVIRQVRKMRPDVVYLDHANVWVAGVLGRLMPGKVLFRVMGIHSVMREALTSPRWKLKALRWCYGAPFGLVVCSQDGSGVEGWLRDALRPDVPRVRVLNGIDPLPELADSELHPALAALPKDKTVVLSVGKLEQPKGVDTFIDGFLQAWKQAPDGLHALVIGTGSLEDRLRQQVAEAGAADAVTFISRLPFAQVAAARRRSDIYASLNRLGNLSNANLEAMTLGQCMIFPQAQPDSGIDMATDELIPPDAVRRIPHAGDVAALAEAILDLHRNPAERQRMGDAMRQAASGFLGSWQQRIDWELDLIERLGRGELAGVGRDAILPPGGEGNA</sequence>
<dbReference type="Proteomes" id="UP000185678">
    <property type="component" value="Unassembled WGS sequence"/>
</dbReference>
<gene>
    <name evidence="5" type="ORF">SAMN05421779_102418</name>
</gene>
<evidence type="ECO:0000256" key="2">
    <source>
        <dbReference type="ARBA" id="ARBA00022676"/>
    </source>
</evidence>
<dbReference type="AlphaFoldDB" id="A0A1N7JPX3"/>